<feature type="region of interest" description="Disordered" evidence="4">
    <location>
        <begin position="1"/>
        <end position="68"/>
    </location>
</feature>
<evidence type="ECO:0000256" key="1">
    <source>
        <dbReference type="ARBA" id="ARBA00004123"/>
    </source>
</evidence>
<name>A0A6A7A538_9PLEO</name>
<evidence type="ECO:0000256" key="3">
    <source>
        <dbReference type="ARBA" id="ARBA00023242"/>
    </source>
</evidence>
<dbReference type="OrthoDB" id="297219at2759"/>
<dbReference type="Pfam" id="PF08424">
    <property type="entry name" value="NRDE-2"/>
    <property type="match status" value="1"/>
</dbReference>
<organism evidence="5 6">
    <name type="scientific">Ophiobolus disseminans</name>
    <dbReference type="NCBI Taxonomy" id="1469910"/>
    <lineage>
        <taxon>Eukaryota</taxon>
        <taxon>Fungi</taxon>
        <taxon>Dikarya</taxon>
        <taxon>Ascomycota</taxon>
        <taxon>Pezizomycotina</taxon>
        <taxon>Dothideomycetes</taxon>
        <taxon>Pleosporomycetidae</taxon>
        <taxon>Pleosporales</taxon>
        <taxon>Pleosporineae</taxon>
        <taxon>Phaeosphaeriaceae</taxon>
        <taxon>Ophiobolus</taxon>
    </lineage>
</organism>
<accession>A0A6A7A538</accession>
<evidence type="ECO:0000256" key="2">
    <source>
        <dbReference type="ARBA" id="ARBA00009265"/>
    </source>
</evidence>
<evidence type="ECO:0000313" key="5">
    <source>
        <dbReference type="EMBL" id="KAF2828263.1"/>
    </source>
</evidence>
<protein>
    <submittedName>
        <fullName evidence="5">DUF1740-domain-containing protein</fullName>
    </submittedName>
</protein>
<keyword evidence="6" id="KW-1185">Reference proteome</keyword>
<dbReference type="GO" id="GO:0071013">
    <property type="term" value="C:catalytic step 2 spliceosome"/>
    <property type="evidence" value="ECO:0007669"/>
    <property type="project" value="TreeGrafter"/>
</dbReference>
<dbReference type="PANTHER" id="PTHR13471">
    <property type="entry name" value="TETRATRICOPEPTIDE-LIKE HELICAL"/>
    <property type="match status" value="1"/>
</dbReference>
<dbReference type="GO" id="GO:0031048">
    <property type="term" value="P:regulatory ncRNA-mediated heterochromatin formation"/>
    <property type="evidence" value="ECO:0007669"/>
    <property type="project" value="TreeGrafter"/>
</dbReference>
<dbReference type="InterPro" id="IPR011990">
    <property type="entry name" value="TPR-like_helical_dom_sf"/>
</dbReference>
<reference evidence="5" key="1">
    <citation type="journal article" date="2020" name="Stud. Mycol.">
        <title>101 Dothideomycetes genomes: a test case for predicting lifestyles and emergence of pathogens.</title>
        <authorList>
            <person name="Haridas S."/>
            <person name="Albert R."/>
            <person name="Binder M."/>
            <person name="Bloem J."/>
            <person name="Labutti K."/>
            <person name="Salamov A."/>
            <person name="Andreopoulos B."/>
            <person name="Baker S."/>
            <person name="Barry K."/>
            <person name="Bills G."/>
            <person name="Bluhm B."/>
            <person name="Cannon C."/>
            <person name="Castanera R."/>
            <person name="Culley D."/>
            <person name="Daum C."/>
            <person name="Ezra D."/>
            <person name="Gonzalez J."/>
            <person name="Henrissat B."/>
            <person name="Kuo A."/>
            <person name="Liang C."/>
            <person name="Lipzen A."/>
            <person name="Lutzoni F."/>
            <person name="Magnuson J."/>
            <person name="Mondo S."/>
            <person name="Nolan M."/>
            <person name="Ohm R."/>
            <person name="Pangilinan J."/>
            <person name="Park H.-J."/>
            <person name="Ramirez L."/>
            <person name="Alfaro M."/>
            <person name="Sun H."/>
            <person name="Tritt A."/>
            <person name="Yoshinaga Y."/>
            <person name="Zwiers L.-H."/>
            <person name="Turgeon B."/>
            <person name="Goodwin S."/>
            <person name="Spatafora J."/>
            <person name="Crous P."/>
            <person name="Grigoriev I."/>
        </authorList>
    </citation>
    <scope>NUCLEOTIDE SEQUENCE</scope>
    <source>
        <strain evidence="5">CBS 113818</strain>
    </source>
</reference>
<proteinExistence type="inferred from homology"/>
<dbReference type="Gene3D" id="1.25.40.10">
    <property type="entry name" value="Tetratricopeptide repeat domain"/>
    <property type="match status" value="2"/>
</dbReference>
<evidence type="ECO:0000313" key="6">
    <source>
        <dbReference type="Proteomes" id="UP000799424"/>
    </source>
</evidence>
<feature type="compositionally biased region" description="Basic and acidic residues" evidence="4">
    <location>
        <begin position="216"/>
        <end position="230"/>
    </location>
</feature>
<dbReference type="Proteomes" id="UP000799424">
    <property type="component" value="Unassembled WGS sequence"/>
</dbReference>
<feature type="compositionally biased region" description="Basic and acidic residues" evidence="4">
    <location>
        <begin position="21"/>
        <end position="38"/>
    </location>
</feature>
<gene>
    <name evidence="5" type="ORF">CC86DRAFT_369359</name>
</gene>
<feature type="compositionally biased region" description="Polar residues" evidence="4">
    <location>
        <begin position="190"/>
        <end position="211"/>
    </location>
</feature>
<comment type="similarity">
    <text evidence="2">Belongs to the NRDE2 family.</text>
</comment>
<evidence type="ECO:0000256" key="4">
    <source>
        <dbReference type="SAM" id="MobiDB-lite"/>
    </source>
</evidence>
<feature type="region of interest" description="Disordered" evidence="4">
    <location>
        <begin position="165"/>
        <end position="230"/>
    </location>
</feature>
<dbReference type="InterPro" id="IPR013633">
    <property type="entry name" value="NRDE-2"/>
</dbReference>
<dbReference type="PANTHER" id="PTHR13471:SF0">
    <property type="entry name" value="NUCLEAR EXOSOME REGULATOR NRDE2"/>
    <property type="match status" value="1"/>
</dbReference>
<sequence length="1012" mass="114124">MASNIPKFASFRPKPKPGPEPPKEHQTPPRPAREEPKEHKRSKRTKSPPPKKLEVETDTASSKLYFSDRRGDADVLQYGALNRYDVPAYRRFGYGYVLGIDTSQKIDRERSSDTKVYLTPARRPRQERLLIDKRTARESDKTLRFIKPSDKHAQVVDEDFIPVSAHGTAAGDDNSDEAEPPDASYRSIDANPNSQQPIDPDTQYDSNTEATSARAEVTKRNSELVRKTRESPESLKAWQNFIDHQETMMTFELQSAELNDATRLQLSDVRVPIYEEALKKVGANTSHQIELYKGLFKEAQRSWNESKLVTRFKEVLAKHPASTDLWFMYLNLVQSSFTQYESCRAAFVQCLQTAQSHASGIPVEEILHFFIRMTSMIHGAGYQELALAIWQAVLEGHLSGSKEGCEGFEVFWDEEAPRIGEPGARGWQREKYGDTLRPVEILLSRYPSYAGLENFSRREVEAIDKLRYPGRTCDDVDDEDAFHTILYDDVQEYFDFIPAGTPTALVLEAFLCFCGLPPLPTVASHQQAWWNDPFLASGISASSGLPTTPENEFENNFNTKVKQFESCLLPDYQMTSEILSGYKFSLKDIRLSADFIRRVLQQIIASDNNDIIAEYLLAFESQHYPSEVVKTAKQLLKSRPVSQRLYHAYGLVELRWGNSAKAAQVFSMAISLGNTSTLGHESVNLLSSWVWEALSRSEQVEALWRLVSHSGKQPPRPNPKALPSQHTLESTRLILSSTTEQALLAYNYPFAVTCTSLLALLAYLPSSNAPAFLTTHKNLSNYFTSHALTRSPAAQLLAQSTVRLLHFHITHAPIVQPALARTALEPLISTFPSNTLLLALYAANEARFAIDDRVRGIMAQNVLTKEGERGVAAWSFAIHFEGMRNEISGSTAHSVRALYKRATHGDAVGAHCPALWASYLRFELSQLHLQRNVTAHRTRGKDGVKRGWQVRVDEAQARVKETFFSGLRMLPWCKDFGMLAFTQLGVVLSKEEAERVYGVMLEKEVRVYVETD</sequence>
<dbReference type="AlphaFoldDB" id="A0A6A7A538"/>
<dbReference type="EMBL" id="MU006223">
    <property type="protein sequence ID" value="KAF2828263.1"/>
    <property type="molecule type" value="Genomic_DNA"/>
</dbReference>
<dbReference type="GO" id="GO:1902369">
    <property type="term" value="P:negative regulation of RNA catabolic process"/>
    <property type="evidence" value="ECO:0007669"/>
    <property type="project" value="TreeGrafter"/>
</dbReference>
<comment type="subcellular location">
    <subcellularLocation>
        <location evidence="1">Nucleus</location>
    </subcellularLocation>
</comment>
<keyword evidence="3" id="KW-0539">Nucleus</keyword>